<comment type="caution">
    <text evidence="1">The sequence shown here is derived from an EMBL/GenBank/DDBJ whole genome shotgun (WGS) entry which is preliminary data.</text>
</comment>
<dbReference type="Proteomes" id="UP000640489">
    <property type="component" value="Unassembled WGS sequence"/>
</dbReference>
<dbReference type="EMBL" id="JADKPN010000012">
    <property type="protein sequence ID" value="MBF4765025.1"/>
    <property type="molecule type" value="Genomic_DNA"/>
</dbReference>
<proteinExistence type="predicted"/>
<dbReference type="AlphaFoldDB" id="A0A930VJH6"/>
<organism evidence="1 2">
    <name type="scientific">Nocardioides islandensis</name>
    <dbReference type="NCBI Taxonomy" id="433663"/>
    <lineage>
        <taxon>Bacteria</taxon>
        <taxon>Bacillati</taxon>
        <taxon>Actinomycetota</taxon>
        <taxon>Actinomycetes</taxon>
        <taxon>Propionibacteriales</taxon>
        <taxon>Nocardioidaceae</taxon>
        <taxon>Nocardioides</taxon>
    </lineage>
</organism>
<keyword evidence="2" id="KW-1185">Reference proteome</keyword>
<reference evidence="1" key="1">
    <citation type="submission" date="2020-11" db="EMBL/GenBank/DDBJ databases">
        <title>Nocardioides sp. nov., isolated from Soil of Cynanchum wilfordii Hemsley rhizosphere.</title>
        <authorList>
            <person name="Lee J.-S."/>
            <person name="Suh M.K."/>
            <person name="Kim J.-S."/>
        </authorList>
    </citation>
    <scope>NUCLEOTIDE SEQUENCE</scope>
    <source>
        <strain evidence="1">KCTC 19275</strain>
    </source>
</reference>
<name>A0A930VJH6_9ACTN</name>
<gene>
    <name evidence="1" type="ORF">ISU07_17980</name>
</gene>
<evidence type="ECO:0000313" key="2">
    <source>
        <dbReference type="Proteomes" id="UP000640489"/>
    </source>
</evidence>
<evidence type="ECO:0000313" key="1">
    <source>
        <dbReference type="EMBL" id="MBF4765025.1"/>
    </source>
</evidence>
<accession>A0A930VJH6</accession>
<protein>
    <submittedName>
        <fullName evidence="1">Uncharacterized protein</fullName>
    </submittedName>
</protein>
<sequence length="142" mass="14970">MSGLSAEELRAAVRAVLREVLPADVVADPGTRSHDVTIASDADLTAFVRRVAALCEDDRVRAAMQAGEHGFRLAGTSPGLVTVAAQPPRPAELRVERGAVTERTVIKAAAEGARLVLGRGAVLTPLARDKARSLGVEIEKER</sequence>